<dbReference type="AlphaFoldDB" id="A0A850LFR6"/>
<protein>
    <submittedName>
        <fullName evidence="1">Uncharacterized protein</fullName>
    </submittedName>
</protein>
<dbReference type="RefSeq" id="WP_011046928.1">
    <property type="nucleotide sequence ID" value="NZ_CP076685.1"/>
</dbReference>
<organism evidence="1 2">
    <name type="scientific">Ruegeria pomeroyi</name>
    <dbReference type="NCBI Taxonomy" id="89184"/>
    <lineage>
        <taxon>Bacteria</taxon>
        <taxon>Pseudomonadati</taxon>
        <taxon>Pseudomonadota</taxon>
        <taxon>Alphaproteobacteria</taxon>
        <taxon>Rhodobacterales</taxon>
        <taxon>Roseobacteraceae</taxon>
        <taxon>Ruegeria</taxon>
    </lineage>
</organism>
<dbReference type="Proteomes" id="UP000565723">
    <property type="component" value="Unassembled WGS sequence"/>
</dbReference>
<sequence>MTSNFKKSLGEIVSIEAWYTGFSEEDQQSDLFLHVRFQEAVFGGDPSQSVRFKLRLKKADIVVIAEAPINVPRSRVRRDRLNMEAKLTEVRKTELEGSVEGSVEANVKPTGVSGGAQFKATGKAAGAVEKNSTREIRHSGTLVEHSVDSEGNNRWSFNPAEGPNLFGQAFNATEPVMLMRIDGKPPKIPPTVKVRVHCLREDIDVLELEAKNISKSLLNRGIGEEKKLKLAEEIIKDYLSREGLEFEDVSEKFAKLVVADVIAHDE</sequence>
<evidence type="ECO:0000313" key="2">
    <source>
        <dbReference type="Proteomes" id="UP000565723"/>
    </source>
</evidence>
<proteinExistence type="predicted"/>
<comment type="caution">
    <text evidence="1">The sequence shown here is derived from an EMBL/GenBank/DDBJ whole genome shotgun (WGS) entry which is preliminary data.</text>
</comment>
<accession>A0A850LFR6</accession>
<name>A0A850LFR6_9RHOB</name>
<reference evidence="1 2" key="1">
    <citation type="journal article" date="2020" name="Proc. Natl. Acad. Sci. U.S.A.">
        <title>Ecological drivers of bacterial community assembly in synthetic phycospheres.</title>
        <authorList>
            <person name="Fu H."/>
            <person name="Uchimiya M."/>
            <person name="Gore J."/>
            <person name="Moran M.A."/>
        </authorList>
    </citation>
    <scope>NUCLEOTIDE SEQUENCE [LARGE SCALE GENOMIC DNA]</scope>
    <source>
        <strain evidence="1">HF-Din03</strain>
    </source>
</reference>
<dbReference type="EMBL" id="JABXIY010000019">
    <property type="protein sequence ID" value="NVK96738.1"/>
    <property type="molecule type" value="Genomic_DNA"/>
</dbReference>
<evidence type="ECO:0000313" key="1">
    <source>
        <dbReference type="EMBL" id="NVK96738.1"/>
    </source>
</evidence>
<gene>
    <name evidence="1" type="ORF">HW564_07395</name>
</gene>